<evidence type="ECO:0000313" key="2">
    <source>
        <dbReference type="Proteomes" id="UP000603234"/>
    </source>
</evidence>
<reference evidence="1 2" key="1">
    <citation type="journal article" date="2020" name="mSystems">
        <title>Defining Genomic and Predicted Metabolic Features of the Acetobacterium Genus.</title>
        <authorList>
            <person name="Ross D.E."/>
            <person name="Marshall C.W."/>
            <person name="Gulliver D."/>
            <person name="May H.D."/>
            <person name="Norman R.S."/>
        </authorList>
    </citation>
    <scope>NUCLEOTIDE SEQUENCE [LARGE SCALE GENOMIC DNA]</scope>
    <source>
        <strain evidence="1 2">DSM 8238</strain>
    </source>
</reference>
<dbReference type="NCBIfam" id="TIGR03172">
    <property type="entry name" value="selenium cofactor biosynthesis protein YqeC"/>
    <property type="match status" value="1"/>
</dbReference>
<sequence>MDLIKAFDLQKDDVITITGGGGKTSLMFAIGKACTRAGWKHLLTTTAKICISDVPEKQCLIADDINAVVRQVEKEPQQEWIVGKELLAGQKISGFADAELLLLRDALAPIVIVNEGDGSKRKPYKFYNEYEPIIPDLTTKIVHVIGAEVLFQKIDNATFHRSELFAGAETVFDEAVFKKSLEQFVKNKLEPQYGQLPKILLINKADQENREKARIMGEIGKLIFDQCFIASLKEGWLEQC</sequence>
<protein>
    <submittedName>
        <fullName evidence="1">Selenium-dependent hydroxylase accessory protein YqeC</fullName>
    </submittedName>
</protein>
<dbReference type="EMBL" id="WJBC01000002">
    <property type="protein sequence ID" value="MBC3803115.1"/>
    <property type="molecule type" value="Genomic_DNA"/>
</dbReference>
<dbReference type="RefSeq" id="WP_186841040.1">
    <property type="nucleotide sequence ID" value="NZ_WJBC01000002.1"/>
</dbReference>
<comment type="caution">
    <text evidence="1">The sequence shown here is derived from an EMBL/GenBank/DDBJ whole genome shotgun (WGS) entry which is preliminary data.</text>
</comment>
<gene>
    <name evidence="1" type="primary">yqeC</name>
    <name evidence="1" type="ORF">GH808_01480</name>
</gene>
<dbReference type="InterPro" id="IPR017587">
    <property type="entry name" value="YqeC"/>
</dbReference>
<accession>A0ABR6WRH0</accession>
<organism evidence="1 2">
    <name type="scientific">Acetobacterium fimetarium</name>
    <dbReference type="NCBI Taxonomy" id="52691"/>
    <lineage>
        <taxon>Bacteria</taxon>
        <taxon>Bacillati</taxon>
        <taxon>Bacillota</taxon>
        <taxon>Clostridia</taxon>
        <taxon>Eubacteriales</taxon>
        <taxon>Eubacteriaceae</taxon>
        <taxon>Acetobacterium</taxon>
    </lineage>
</organism>
<keyword evidence="2" id="KW-1185">Reference proteome</keyword>
<name>A0ABR6WRH0_9FIRM</name>
<dbReference type="Proteomes" id="UP000603234">
    <property type="component" value="Unassembled WGS sequence"/>
</dbReference>
<proteinExistence type="predicted"/>
<dbReference type="Pfam" id="PF19842">
    <property type="entry name" value="YqeC"/>
    <property type="match status" value="1"/>
</dbReference>
<evidence type="ECO:0000313" key="1">
    <source>
        <dbReference type="EMBL" id="MBC3803115.1"/>
    </source>
</evidence>